<dbReference type="Pfam" id="PF00109">
    <property type="entry name" value="ketoacyl-synt"/>
    <property type="match status" value="1"/>
</dbReference>
<protein>
    <recommendedName>
        <fullName evidence="3">Ketosynthase family 3 (KS3) domain-containing protein</fullName>
    </recommendedName>
</protein>
<dbReference type="Gene3D" id="3.40.47.10">
    <property type="match status" value="1"/>
</dbReference>
<dbReference type="InterPro" id="IPR020841">
    <property type="entry name" value="PKS_Beta-ketoAc_synthase_dom"/>
</dbReference>
<dbReference type="GO" id="GO:0044550">
    <property type="term" value="P:secondary metabolite biosynthetic process"/>
    <property type="evidence" value="ECO:0007669"/>
    <property type="project" value="TreeGrafter"/>
</dbReference>
<dbReference type="Proteomes" id="UP000716446">
    <property type="component" value="Unassembled WGS sequence"/>
</dbReference>
<reference evidence="4" key="1">
    <citation type="submission" date="2020-06" db="EMBL/GenBank/DDBJ databases">
        <authorList>
            <person name="Onetto C."/>
        </authorList>
    </citation>
    <scope>NUCLEOTIDE SEQUENCE</scope>
</reference>
<dbReference type="PANTHER" id="PTHR43775">
    <property type="entry name" value="FATTY ACID SYNTHASE"/>
    <property type="match status" value="1"/>
</dbReference>
<dbReference type="PANTHER" id="PTHR43775:SF29">
    <property type="entry name" value="ASPERFURANONE POLYKETIDE SYNTHASE AFOG-RELATED"/>
    <property type="match status" value="1"/>
</dbReference>
<dbReference type="InterPro" id="IPR014030">
    <property type="entry name" value="Ketoacyl_synth_N"/>
</dbReference>
<keyword evidence="5" id="KW-1185">Reference proteome</keyword>
<evidence type="ECO:0000259" key="3">
    <source>
        <dbReference type="PROSITE" id="PS52004"/>
    </source>
</evidence>
<dbReference type="EMBL" id="CAIJEN010000004">
    <property type="protein sequence ID" value="CAD0085718.1"/>
    <property type="molecule type" value="Genomic_DNA"/>
</dbReference>
<dbReference type="InterPro" id="IPR018201">
    <property type="entry name" value="Ketoacyl_synth_AS"/>
</dbReference>
<feature type="domain" description="Ketosynthase family 3 (KS3)" evidence="3">
    <location>
        <begin position="1"/>
        <end position="104"/>
    </location>
</feature>
<gene>
    <name evidence="4" type="ORF">AWRI4619_LOCUS3942</name>
</gene>
<comment type="caution">
    <text evidence="4">The sequence shown here is derived from an EMBL/GenBank/DDBJ whole genome shotgun (WGS) entry which is preliminary data.</text>
</comment>
<dbReference type="GO" id="GO:0004315">
    <property type="term" value="F:3-oxoacyl-[acyl-carrier-protein] synthase activity"/>
    <property type="evidence" value="ECO:0007669"/>
    <property type="project" value="InterPro"/>
</dbReference>
<dbReference type="InterPro" id="IPR016039">
    <property type="entry name" value="Thiolase-like"/>
</dbReference>
<keyword evidence="2" id="KW-0560">Oxidoreductase</keyword>
<accession>A0A9N8P8J1</accession>
<dbReference type="PROSITE" id="PS52004">
    <property type="entry name" value="KS3_2"/>
    <property type="match status" value="1"/>
</dbReference>
<evidence type="ECO:0000256" key="2">
    <source>
        <dbReference type="ARBA" id="ARBA00023002"/>
    </source>
</evidence>
<evidence type="ECO:0000313" key="5">
    <source>
        <dbReference type="Proteomes" id="UP000716446"/>
    </source>
</evidence>
<proteinExistence type="predicted"/>
<organism evidence="4 5">
    <name type="scientific">Aureobasidium vineae</name>
    <dbReference type="NCBI Taxonomy" id="2773715"/>
    <lineage>
        <taxon>Eukaryota</taxon>
        <taxon>Fungi</taxon>
        <taxon>Dikarya</taxon>
        <taxon>Ascomycota</taxon>
        <taxon>Pezizomycotina</taxon>
        <taxon>Dothideomycetes</taxon>
        <taxon>Dothideomycetidae</taxon>
        <taxon>Dothideales</taxon>
        <taxon>Saccotheciaceae</taxon>
        <taxon>Aureobasidium</taxon>
    </lineage>
</organism>
<evidence type="ECO:0000313" key="4">
    <source>
        <dbReference type="EMBL" id="CAD0085718.1"/>
    </source>
</evidence>
<sequence>MFAGAFFRDYQDAQLRDPLTLPRQQMLGVGAAMAANRLSHFFDLRGPSMAIDTGCSTTLTALHQACQSLRTGESDMSIVGGANVMINSDIFVTMSSLQYVDSLI</sequence>
<dbReference type="GO" id="GO:0006633">
    <property type="term" value="P:fatty acid biosynthetic process"/>
    <property type="evidence" value="ECO:0007669"/>
    <property type="project" value="InterPro"/>
</dbReference>
<dbReference type="AlphaFoldDB" id="A0A9N8P8J1"/>
<dbReference type="GO" id="GO:0016491">
    <property type="term" value="F:oxidoreductase activity"/>
    <property type="evidence" value="ECO:0007669"/>
    <property type="project" value="UniProtKB-KW"/>
</dbReference>
<evidence type="ECO:0000256" key="1">
    <source>
        <dbReference type="ARBA" id="ARBA00022679"/>
    </source>
</evidence>
<name>A0A9N8P8J1_9PEZI</name>
<dbReference type="InterPro" id="IPR050091">
    <property type="entry name" value="PKS_NRPS_Biosynth_Enz"/>
</dbReference>
<dbReference type="PROSITE" id="PS00606">
    <property type="entry name" value="KS3_1"/>
    <property type="match status" value="1"/>
</dbReference>
<keyword evidence="1" id="KW-0808">Transferase</keyword>
<dbReference type="SUPFAM" id="SSF53901">
    <property type="entry name" value="Thiolase-like"/>
    <property type="match status" value="1"/>
</dbReference>
<dbReference type="GO" id="GO:0004312">
    <property type="term" value="F:fatty acid synthase activity"/>
    <property type="evidence" value="ECO:0007669"/>
    <property type="project" value="TreeGrafter"/>
</dbReference>